<protein>
    <recommendedName>
        <fullName evidence="9">Cytochrome P450</fullName>
    </recommendedName>
</protein>
<dbReference type="Pfam" id="PF00067">
    <property type="entry name" value="p450"/>
    <property type="match status" value="2"/>
</dbReference>
<evidence type="ECO:0008006" key="9">
    <source>
        <dbReference type="Google" id="ProtNLM"/>
    </source>
</evidence>
<comment type="similarity">
    <text evidence="1">Belongs to the cytochrome P450 family.</text>
</comment>
<dbReference type="EMBL" id="JBBPBK010000010">
    <property type="protein sequence ID" value="KAK9277742.1"/>
    <property type="molecule type" value="Genomic_DNA"/>
</dbReference>
<dbReference type="PRINTS" id="PR00385">
    <property type="entry name" value="P450"/>
</dbReference>
<sequence length="169" mass="19153">MAEILRNPEILMKAKVELQHTIGKGNPLEESNISRLPYLQAIVKETFRLHPAIPLLLPRKVEADRIMWLHNPKGCTSSSECMGYWARPKQMDQPKLVCAGKVLGDGRRICLGLPLATRMVHLTLGALIHSFDWKLEDSVTPEDMDMEDKFGISLQKNQHLRAVPLPIRV</sequence>
<comment type="caution">
    <text evidence="7">The sequence shown here is derived from an EMBL/GenBank/DDBJ whole genome shotgun (WGS) entry which is preliminary data.</text>
</comment>
<keyword evidence="8" id="KW-1185">Reference proteome</keyword>
<dbReference type="AlphaFoldDB" id="A0AAP0RID0"/>
<evidence type="ECO:0000256" key="6">
    <source>
        <dbReference type="ARBA" id="ARBA00023033"/>
    </source>
</evidence>
<keyword evidence="2" id="KW-0349">Heme</keyword>
<reference evidence="7 8" key="1">
    <citation type="journal article" date="2024" name="Plant J.">
        <title>Genome sequences and population genomics reveal climatic adaptation and genomic divergence between two closely related sweetgum species.</title>
        <authorList>
            <person name="Xu W.Q."/>
            <person name="Ren C.Q."/>
            <person name="Zhang X.Y."/>
            <person name="Comes H.P."/>
            <person name="Liu X.H."/>
            <person name="Li Y.G."/>
            <person name="Kettle C.J."/>
            <person name="Jalonen R."/>
            <person name="Gaisberger H."/>
            <person name="Ma Y.Z."/>
            <person name="Qiu Y.X."/>
        </authorList>
    </citation>
    <scope>NUCLEOTIDE SEQUENCE [LARGE SCALE GENOMIC DNA]</scope>
    <source>
        <strain evidence="7">Hangzhou</strain>
    </source>
</reference>
<dbReference type="Gene3D" id="1.10.630.10">
    <property type="entry name" value="Cytochrome P450"/>
    <property type="match status" value="2"/>
</dbReference>
<dbReference type="GO" id="GO:0005506">
    <property type="term" value="F:iron ion binding"/>
    <property type="evidence" value="ECO:0007669"/>
    <property type="project" value="InterPro"/>
</dbReference>
<keyword evidence="3" id="KW-0479">Metal-binding</keyword>
<dbReference type="PANTHER" id="PTHR47950">
    <property type="entry name" value="CYTOCHROME P450, FAMILY 76, SUBFAMILY C, POLYPEPTIDE 5-RELATED"/>
    <property type="match status" value="1"/>
</dbReference>
<evidence type="ECO:0000256" key="3">
    <source>
        <dbReference type="ARBA" id="ARBA00022723"/>
    </source>
</evidence>
<keyword evidence="6" id="KW-0503">Monooxygenase</keyword>
<organism evidence="7 8">
    <name type="scientific">Liquidambar formosana</name>
    <name type="common">Formosan gum</name>
    <dbReference type="NCBI Taxonomy" id="63359"/>
    <lineage>
        <taxon>Eukaryota</taxon>
        <taxon>Viridiplantae</taxon>
        <taxon>Streptophyta</taxon>
        <taxon>Embryophyta</taxon>
        <taxon>Tracheophyta</taxon>
        <taxon>Spermatophyta</taxon>
        <taxon>Magnoliopsida</taxon>
        <taxon>eudicotyledons</taxon>
        <taxon>Gunneridae</taxon>
        <taxon>Pentapetalae</taxon>
        <taxon>Saxifragales</taxon>
        <taxon>Altingiaceae</taxon>
        <taxon>Liquidambar</taxon>
    </lineage>
</organism>
<accession>A0AAP0RID0</accession>
<evidence type="ECO:0000313" key="7">
    <source>
        <dbReference type="EMBL" id="KAK9277742.1"/>
    </source>
</evidence>
<evidence type="ECO:0000256" key="2">
    <source>
        <dbReference type="ARBA" id="ARBA00022617"/>
    </source>
</evidence>
<evidence type="ECO:0000256" key="5">
    <source>
        <dbReference type="ARBA" id="ARBA00023004"/>
    </source>
</evidence>
<dbReference type="GO" id="GO:0004497">
    <property type="term" value="F:monooxygenase activity"/>
    <property type="evidence" value="ECO:0007669"/>
    <property type="project" value="UniProtKB-KW"/>
</dbReference>
<dbReference type="InterPro" id="IPR036396">
    <property type="entry name" value="Cyt_P450_sf"/>
</dbReference>
<evidence type="ECO:0000313" key="8">
    <source>
        <dbReference type="Proteomes" id="UP001415857"/>
    </source>
</evidence>
<evidence type="ECO:0000256" key="4">
    <source>
        <dbReference type="ARBA" id="ARBA00023002"/>
    </source>
</evidence>
<evidence type="ECO:0000256" key="1">
    <source>
        <dbReference type="ARBA" id="ARBA00010617"/>
    </source>
</evidence>
<dbReference type="SUPFAM" id="SSF48264">
    <property type="entry name" value="Cytochrome P450"/>
    <property type="match status" value="1"/>
</dbReference>
<proteinExistence type="inferred from homology"/>
<keyword evidence="5" id="KW-0408">Iron</keyword>
<dbReference type="GO" id="GO:0016705">
    <property type="term" value="F:oxidoreductase activity, acting on paired donors, with incorporation or reduction of molecular oxygen"/>
    <property type="evidence" value="ECO:0007669"/>
    <property type="project" value="InterPro"/>
</dbReference>
<dbReference type="InterPro" id="IPR001128">
    <property type="entry name" value="Cyt_P450"/>
</dbReference>
<name>A0AAP0RID0_LIQFO</name>
<dbReference type="GO" id="GO:0020037">
    <property type="term" value="F:heme binding"/>
    <property type="evidence" value="ECO:0007669"/>
    <property type="project" value="InterPro"/>
</dbReference>
<keyword evidence="4" id="KW-0560">Oxidoreductase</keyword>
<dbReference type="Proteomes" id="UP001415857">
    <property type="component" value="Unassembled WGS sequence"/>
</dbReference>
<dbReference type="PANTHER" id="PTHR47950:SF4">
    <property type="entry name" value="GERANIOL 8-HYDROXYLASE-LIKE"/>
    <property type="match status" value="1"/>
</dbReference>
<gene>
    <name evidence="7" type="ORF">L1049_007289</name>
</gene>